<name>A0A9P1MZI7_9PELO</name>
<accession>A0A9P1MZI7</accession>
<protein>
    <submittedName>
        <fullName evidence="1">Uncharacterized protein</fullName>
    </submittedName>
</protein>
<evidence type="ECO:0000313" key="2">
    <source>
        <dbReference type="Proteomes" id="UP001152747"/>
    </source>
</evidence>
<comment type="caution">
    <text evidence="1">The sequence shown here is derived from an EMBL/GenBank/DDBJ whole genome shotgun (WGS) entry which is preliminary data.</text>
</comment>
<reference evidence="1" key="1">
    <citation type="submission" date="2022-11" db="EMBL/GenBank/DDBJ databases">
        <authorList>
            <person name="Kikuchi T."/>
        </authorList>
    </citation>
    <scope>NUCLEOTIDE SEQUENCE</scope>
    <source>
        <strain evidence="1">PS1010</strain>
    </source>
</reference>
<organism evidence="1 2">
    <name type="scientific">Caenorhabditis angaria</name>
    <dbReference type="NCBI Taxonomy" id="860376"/>
    <lineage>
        <taxon>Eukaryota</taxon>
        <taxon>Metazoa</taxon>
        <taxon>Ecdysozoa</taxon>
        <taxon>Nematoda</taxon>
        <taxon>Chromadorea</taxon>
        <taxon>Rhabditida</taxon>
        <taxon>Rhabditina</taxon>
        <taxon>Rhabditomorpha</taxon>
        <taxon>Rhabditoidea</taxon>
        <taxon>Rhabditidae</taxon>
        <taxon>Peloderinae</taxon>
        <taxon>Caenorhabditis</taxon>
    </lineage>
</organism>
<dbReference type="EMBL" id="CANHGI010000002">
    <property type="protein sequence ID" value="CAI5441986.1"/>
    <property type="molecule type" value="Genomic_DNA"/>
</dbReference>
<dbReference type="OrthoDB" id="5800788at2759"/>
<keyword evidence="2" id="KW-1185">Reference proteome</keyword>
<evidence type="ECO:0000313" key="1">
    <source>
        <dbReference type="EMBL" id="CAI5441986.1"/>
    </source>
</evidence>
<dbReference type="Proteomes" id="UP001152747">
    <property type="component" value="Unassembled WGS sequence"/>
</dbReference>
<dbReference type="AlphaFoldDB" id="A0A9P1MZI7"/>
<proteinExistence type="predicted"/>
<sequence>MNSGGNGEEEEDVGIGVEMDFDQCSEEATYYTQCANLREKTGEKGDFERVDSAVSLTSPRDAFPAKLQKLNGSRKINEKRTFEESAVKRTIGFKKEMQKQSKTTDSYLLSHQRLATHLIDFIDVPMNKNLRRRLDLDKVKIPLFSMSETGLDICSDYFFPMESPFSKIEMSYLRTLSENLSKSHRKLKEIVEFVDMIGEKSRVTIPMLIRVFYEWAVEFLRDHTFRLDELRSKRLVDPFQVLANLKPICEEIDLVRIIIGEDSIRQFWMWEGIEMSWNRVFLITQKHATIQKNTRLMRNLQEKWVQTLLQTMDHIFESGRVPLESRHFVLHK</sequence>
<gene>
    <name evidence="1" type="ORF">CAMP_LOCUS4623</name>
</gene>